<dbReference type="GO" id="GO:0004722">
    <property type="term" value="F:protein serine/threonine phosphatase activity"/>
    <property type="evidence" value="ECO:0007669"/>
    <property type="project" value="UniProtKB-EC"/>
</dbReference>
<evidence type="ECO:0000256" key="9">
    <source>
        <dbReference type="RuleBase" id="RU003465"/>
    </source>
</evidence>
<dbReference type="SUPFAM" id="SSF81606">
    <property type="entry name" value="PP2C-like"/>
    <property type="match status" value="1"/>
</dbReference>
<reference evidence="13" key="1">
    <citation type="journal article" date="2019" name="Curr. Biol.">
        <title>Genome Sequence of Striga asiatica Provides Insight into the Evolution of Plant Parasitism.</title>
        <authorList>
            <person name="Yoshida S."/>
            <person name="Kim S."/>
            <person name="Wafula E.K."/>
            <person name="Tanskanen J."/>
            <person name="Kim Y.M."/>
            <person name="Honaas L."/>
            <person name="Yang Z."/>
            <person name="Spallek T."/>
            <person name="Conn C.E."/>
            <person name="Ichihashi Y."/>
            <person name="Cheong K."/>
            <person name="Cui S."/>
            <person name="Der J.P."/>
            <person name="Gundlach H."/>
            <person name="Jiao Y."/>
            <person name="Hori C."/>
            <person name="Ishida J.K."/>
            <person name="Kasahara H."/>
            <person name="Kiba T."/>
            <person name="Kim M.S."/>
            <person name="Koo N."/>
            <person name="Laohavisit A."/>
            <person name="Lee Y.H."/>
            <person name="Lumba S."/>
            <person name="McCourt P."/>
            <person name="Mortimer J.C."/>
            <person name="Mutuku J.M."/>
            <person name="Nomura T."/>
            <person name="Sasaki-Sekimoto Y."/>
            <person name="Seto Y."/>
            <person name="Wang Y."/>
            <person name="Wakatake T."/>
            <person name="Sakakibara H."/>
            <person name="Demura T."/>
            <person name="Yamaguchi S."/>
            <person name="Yoneyama K."/>
            <person name="Manabe R.I."/>
            <person name="Nelson D.C."/>
            <person name="Schulman A.H."/>
            <person name="Timko M.P."/>
            <person name="dePamphilis C.W."/>
            <person name="Choi D."/>
            <person name="Shirasu K."/>
        </authorList>
    </citation>
    <scope>NUCLEOTIDE SEQUENCE [LARGE SCALE GENOMIC DNA]</scope>
    <source>
        <strain evidence="13">cv. UVA1</strain>
    </source>
</reference>
<dbReference type="PROSITE" id="PS01032">
    <property type="entry name" value="PPM_1"/>
    <property type="match status" value="1"/>
</dbReference>
<protein>
    <recommendedName>
        <fullName evidence="3">protein-serine/threonine phosphatase</fullName>
        <ecNumber evidence="3">3.1.3.16</ecNumber>
    </recommendedName>
</protein>
<dbReference type="InterPro" id="IPR001932">
    <property type="entry name" value="PPM-type_phosphatase-like_dom"/>
</dbReference>
<evidence type="ECO:0000256" key="7">
    <source>
        <dbReference type="ARBA" id="ARBA00022912"/>
    </source>
</evidence>
<organism evidence="12 13">
    <name type="scientific">Striga asiatica</name>
    <name type="common">Asiatic witchweed</name>
    <name type="synonym">Buchnera asiatica</name>
    <dbReference type="NCBI Taxonomy" id="4170"/>
    <lineage>
        <taxon>Eukaryota</taxon>
        <taxon>Viridiplantae</taxon>
        <taxon>Streptophyta</taxon>
        <taxon>Embryophyta</taxon>
        <taxon>Tracheophyta</taxon>
        <taxon>Spermatophyta</taxon>
        <taxon>Magnoliopsida</taxon>
        <taxon>eudicotyledons</taxon>
        <taxon>Gunneridae</taxon>
        <taxon>Pentapetalae</taxon>
        <taxon>asterids</taxon>
        <taxon>lamiids</taxon>
        <taxon>Lamiales</taxon>
        <taxon>Orobanchaceae</taxon>
        <taxon>Buchnereae</taxon>
        <taxon>Striga</taxon>
    </lineage>
</organism>
<keyword evidence="6" id="KW-0460">Magnesium</keyword>
<dbReference type="InterPro" id="IPR015655">
    <property type="entry name" value="PP2C"/>
</dbReference>
<keyword evidence="4" id="KW-0479">Metal-binding</keyword>
<evidence type="ECO:0000256" key="2">
    <source>
        <dbReference type="ARBA" id="ARBA00001946"/>
    </source>
</evidence>
<comment type="caution">
    <text evidence="12">The sequence shown here is derived from an EMBL/GenBank/DDBJ whole genome shotgun (WGS) entry which is preliminary data.</text>
</comment>
<evidence type="ECO:0000256" key="6">
    <source>
        <dbReference type="ARBA" id="ARBA00022842"/>
    </source>
</evidence>
<dbReference type="EC" id="3.1.3.16" evidence="3"/>
<evidence type="ECO:0000256" key="3">
    <source>
        <dbReference type="ARBA" id="ARBA00013081"/>
    </source>
</evidence>
<keyword evidence="5 9" id="KW-0378">Hydrolase</keyword>
<keyword evidence="13" id="KW-1185">Reference proteome</keyword>
<dbReference type="EMBL" id="BKCP01007626">
    <property type="protein sequence ID" value="GER46701.1"/>
    <property type="molecule type" value="Genomic_DNA"/>
</dbReference>
<dbReference type="SMART" id="SM00332">
    <property type="entry name" value="PP2Cc"/>
    <property type="match status" value="1"/>
</dbReference>
<comment type="cofactor">
    <cofactor evidence="2">
        <name>Mg(2+)</name>
        <dbReference type="ChEBI" id="CHEBI:18420"/>
    </cofactor>
</comment>
<dbReference type="Gene3D" id="3.60.40.10">
    <property type="entry name" value="PPM-type phosphatase domain"/>
    <property type="match status" value="2"/>
</dbReference>
<dbReference type="PANTHER" id="PTHR47992">
    <property type="entry name" value="PROTEIN PHOSPHATASE"/>
    <property type="match status" value="1"/>
</dbReference>
<evidence type="ECO:0000256" key="8">
    <source>
        <dbReference type="ARBA" id="ARBA00023211"/>
    </source>
</evidence>
<feature type="region of interest" description="Disordered" evidence="10">
    <location>
        <begin position="22"/>
        <end position="46"/>
    </location>
</feature>
<dbReference type="InterPro" id="IPR000222">
    <property type="entry name" value="PP2C_BS"/>
</dbReference>
<keyword evidence="8" id="KW-0464">Manganese</keyword>
<accession>A0A5A7QS02</accession>
<proteinExistence type="inferred from homology"/>
<dbReference type="InterPro" id="IPR036457">
    <property type="entry name" value="PPM-type-like_dom_sf"/>
</dbReference>
<sequence length="299" mass="33015">MSVDGPSKDVPAAPVEGVCRRMRGGFPDLRPRGTNSVGRNSKSRRRRRLELRKMNSLSAVRSGAVGPRRRISELEFGGKSAGEGIIDAGSGHGTASLVGRRREMEDAVAAEPGFLRVLGRSYDFYGVYDGHGGRRVRRRWWWRTAATRGRCFAARGRLCSCRRITSMKNSRIWQPDRVDELERIEACGGKVINWDVARVIGVLATSRSIGDYYLKPYVIPNPEVRVIDRTVSDEFLILASDGLWDVVSNELACQVARKCLAGRLRKGVNRFEEAAGVLAELAISRGSGDNVSVVVVGLR</sequence>
<dbReference type="CDD" id="cd00143">
    <property type="entry name" value="PP2Cc"/>
    <property type="match status" value="1"/>
</dbReference>
<evidence type="ECO:0000259" key="11">
    <source>
        <dbReference type="PROSITE" id="PS51746"/>
    </source>
</evidence>
<evidence type="ECO:0000313" key="12">
    <source>
        <dbReference type="EMBL" id="GER46701.1"/>
    </source>
</evidence>
<dbReference type="Pfam" id="PF00481">
    <property type="entry name" value="PP2C"/>
    <property type="match status" value="1"/>
</dbReference>
<dbReference type="Proteomes" id="UP000325081">
    <property type="component" value="Unassembled WGS sequence"/>
</dbReference>
<evidence type="ECO:0000313" key="13">
    <source>
        <dbReference type="Proteomes" id="UP000325081"/>
    </source>
</evidence>
<comment type="cofactor">
    <cofactor evidence="1">
        <name>Mn(2+)</name>
        <dbReference type="ChEBI" id="CHEBI:29035"/>
    </cofactor>
</comment>
<dbReference type="OrthoDB" id="10264738at2759"/>
<evidence type="ECO:0000256" key="4">
    <source>
        <dbReference type="ARBA" id="ARBA00022723"/>
    </source>
</evidence>
<dbReference type="AlphaFoldDB" id="A0A5A7QS02"/>
<comment type="similarity">
    <text evidence="9">Belongs to the PP2C family.</text>
</comment>
<evidence type="ECO:0000256" key="5">
    <source>
        <dbReference type="ARBA" id="ARBA00022801"/>
    </source>
</evidence>
<evidence type="ECO:0000256" key="1">
    <source>
        <dbReference type="ARBA" id="ARBA00001936"/>
    </source>
</evidence>
<gene>
    <name evidence="12" type="ORF">STAS_23752</name>
</gene>
<feature type="domain" description="PPM-type phosphatase" evidence="11">
    <location>
        <begin position="91"/>
        <end position="298"/>
    </location>
</feature>
<dbReference type="PROSITE" id="PS51746">
    <property type="entry name" value="PPM_2"/>
    <property type="match status" value="1"/>
</dbReference>
<keyword evidence="7 9" id="KW-0904">Protein phosphatase</keyword>
<name>A0A5A7QS02_STRAF</name>
<evidence type="ECO:0000256" key="10">
    <source>
        <dbReference type="SAM" id="MobiDB-lite"/>
    </source>
</evidence>
<dbReference type="GO" id="GO:0046872">
    <property type="term" value="F:metal ion binding"/>
    <property type="evidence" value="ECO:0007669"/>
    <property type="project" value="UniProtKB-KW"/>
</dbReference>